<evidence type="ECO:0000256" key="1">
    <source>
        <dbReference type="ARBA" id="ARBA00001974"/>
    </source>
</evidence>
<dbReference type="Gene3D" id="3.30.9.10">
    <property type="entry name" value="D-Amino Acid Oxidase, subunit A, domain 2"/>
    <property type="match status" value="1"/>
</dbReference>
<keyword evidence="7 9" id="KW-0560">Oxidoreductase</keyword>
<dbReference type="KEGG" id="pkb:B4V02_01245"/>
<dbReference type="SUPFAM" id="SSF51905">
    <property type="entry name" value="FAD/NAD(P)-binding domain"/>
    <property type="match status" value="1"/>
</dbReference>
<keyword evidence="5" id="KW-0319">Glycerol metabolism</keyword>
<dbReference type="InterPro" id="IPR000447">
    <property type="entry name" value="G3P_DH_FAD-dep"/>
</dbReference>
<dbReference type="GO" id="GO:0004368">
    <property type="term" value="F:glycerol-3-phosphate dehydrogenase (quinone) activity"/>
    <property type="evidence" value="ECO:0007669"/>
    <property type="project" value="UniProtKB-EC"/>
</dbReference>
<feature type="domain" description="FAD dependent oxidoreductase" evidence="10">
    <location>
        <begin position="24"/>
        <end position="352"/>
    </location>
</feature>
<dbReference type="AlphaFoldDB" id="A0A222WGH2"/>
<dbReference type="InterPro" id="IPR031656">
    <property type="entry name" value="DAO_C"/>
</dbReference>
<protein>
    <recommendedName>
        <fullName evidence="9">Glycerol-3-phosphate dehydrogenase</fullName>
        <ecNumber evidence="9">1.1.5.3</ecNumber>
    </recommendedName>
</protein>
<dbReference type="PRINTS" id="PR01001">
    <property type="entry name" value="FADG3PDH"/>
</dbReference>
<dbReference type="GO" id="GO:0046168">
    <property type="term" value="P:glycerol-3-phosphate catabolic process"/>
    <property type="evidence" value="ECO:0007669"/>
    <property type="project" value="TreeGrafter"/>
</dbReference>
<reference evidence="12 13" key="1">
    <citation type="submission" date="2017-03" db="EMBL/GenBank/DDBJ databases">
        <title>Complete genome sequence of Paenibacillus Kribbensis producing bioflocculants.</title>
        <authorList>
            <person name="Lee H.-G."/>
            <person name="Oh H.-M."/>
        </authorList>
    </citation>
    <scope>NUCLEOTIDE SEQUENCE [LARGE SCALE GENOMIC DNA]</scope>
    <source>
        <strain evidence="12 13">AM49</strain>
    </source>
</reference>
<proteinExistence type="inferred from homology"/>
<dbReference type="PROSITE" id="PS00977">
    <property type="entry name" value="FAD_G3PDH_1"/>
    <property type="match status" value="1"/>
</dbReference>
<gene>
    <name evidence="12" type="ORF">B4V02_01245</name>
</gene>
<sequence>MGEQGFAAQERTAVLERMGQEHFDILIIGGGITGAGIALDAADRGLKTALVEMQDFAAGTSSRSTKLVHGGLRYLKQFEVKMVAEVGKERAIVFENGPHVTIPERMLLPFHKGGTFNAFTTSIGLLVYDFLAGVKRSERRRMLDIQATLEREPLLKREGLKGSGSYVEYRTDDARLTIEVMKEAVARGALAVNYAKADRLLYDDGRISGASVTDRLTGKPYEIRASLVINAAGPWVDTLREMDRSKEGKMLRLTKGVHLVFDARRFPLKQAVYFDTPDGRMVFAIPRDGKTYAGTTDTVYEGDTAHPRMTAEDRAYVLQAINGMFPDMKLGVQDVESSWAGVRPLIYEDGKSPSEISRKDEIWESRSGLITIAGGKLTGYRKMSELVVDRAVRELGRLHGQSFRACRTRHIPISGGSVGGSAGWDAFVSKQATAGAVLGLSPQMARAWATRYGSNTERLFAIAARSMKEATETEAALPLEVRVPLLYAMEQEMTVTPSDFFIRRTGALFFQIGEVKHWKEPVIALMSEHAGWSPAQERQYAAELDAYLHEAVTPVEAEEKSDVVKARL</sequence>
<evidence type="ECO:0000256" key="3">
    <source>
        <dbReference type="ARBA" id="ARBA00007330"/>
    </source>
</evidence>
<dbReference type="PANTHER" id="PTHR11985">
    <property type="entry name" value="GLYCEROL-3-PHOSPHATE DEHYDROGENASE"/>
    <property type="match status" value="1"/>
</dbReference>
<evidence type="ECO:0000256" key="9">
    <source>
        <dbReference type="RuleBase" id="RU361217"/>
    </source>
</evidence>
<evidence type="ECO:0000259" key="11">
    <source>
        <dbReference type="Pfam" id="PF16901"/>
    </source>
</evidence>
<dbReference type="InterPro" id="IPR006076">
    <property type="entry name" value="FAD-dep_OxRdtase"/>
</dbReference>
<evidence type="ECO:0000313" key="13">
    <source>
        <dbReference type="Proteomes" id="UP000214666"/>
    </source>
</evidence>
<dbReference type="RefSeq" id="WP_094153485.1">
    <property type="nucleotide sequence ID" value="NZ_CP020028.1"/>
</dbReference>
<feature type="domain" description="Alpha-glycerophosphate oxidase C-terminal" evidence="11">
    <location>
        <begin position="406"/>
        <end position="536"/>
    </location>
</feature>
<dbReference type="Proteomes" id="UP000214666">
    <property type="component" value="Chromosome"/>
</dbReference>
<dbReference type="UniPathway" id="UPA00618">
    <property type="reaction ID" value="UER00674"/>
</dbReference>
<evidence type="ECO:0000256" key="8">
    <source>
        <dbReference type="ARBA" id="ARBA00049055"/>
    </source>
</evidence>
<keyword evidence="4 9" id="KW-0285">Flavoprotein</keyword>
<dbReference type="PANTHER" id="PTHR11985:SF35">
    <property type="entry name" value="ANAEROBIC GLYCEROL-3-PHOSPHATE DEHYDROGENASE SUBUNIT A"/>
    <property type="match status" value="1"/>
</dbReference>
<evidence type="ECO:0000256" key="7">
    <source>
        <dbReference type="ARBA" id="ARBA00023002"/>
    </source>
</evidence>
<dbReference type="EC" id="1.1.5.3" evidence="9"/>
<dbReference type="InterPro" id="IPR038299">
    <property type="entry name" value="DAO_C_sf"/>
</dbReference>
<name>A0A222WGH2_9BACL</name>
<comment type="catalytic activity">
    <reaction evidence="8 9">
        <text>a quinone + sn-glycerol 3-phosphate = dihydroxyacetone phosphate + a quinol</text>
        <dbReference type="Rhea" id="RHEA:18977"/>
        <dbReference type="ChEBI" id="CHEBI:24646"/>
        <dbReference type="ChEBI" id="CHEBI:57597"/>
        <dbReference type="ChEBI" id="CHEBI:57642"/>
        <dbReference type="ChEBI" id="CHEBI:132124"/>
        <dbReference type="EC" id="1.1.5.3"/>
    </reaction>
</comment>
<evidence type="ECO:0000256" key="6">
    <source>
        <dbReference type="ARBA" id="ARBA00022827"/>
    </source>
</evidence>
<keyword evidence="13" id="KW-1185">Reference proteome</keyword>
<dbReference type="InterPro" id="IPR036188">
    <property type="entry name" value="FAD/NAD-bd_sf"/>
</dbReference>
<keyword evidence="6" id="KW-0274">FAD</keyword>
<comment type="similarity">
    <text evidence="3 9">Belongs to the FAD-dependent glycerol-3-phosphate dehydrogenase family.</text>
</comment>
<dbReference type="GO" id="GO:0009331">
    <property type="term" value="C:glycerol-3-phosphate dehydrogenase (FAD) complex"/>
    <property type="evidence" value="ECO:0007669"/>
    <property type="project" value="UniProtKB-UniRule"/>
</dbReference>
<dbReference type="OrthoDB" id="9766796at2"/>
<evidence type="ECO:0000256" key="5">
    <source>
        <dbReference type="ARBA" id="ARBA00022798"/>
    </source>
</evidence>
<dbReference type="Pfam" id="PF16901">
    <property type="entry name" value="DAO_C"/>
    <property type="match status" value="1"/>
</dbReference>
<evidence type="ECO:0000256" key="2">
    <source>
        <dbReference type="ARBA" id="ARBA00004977"/>
    </source>
</evidence>
<evidence type="ECO:0000313" key="12">
    <source>
        <dbReference type="EMBL" id="ASR45427.1"/>
    </source>
</evidence>
<dbReference type="EMBL" id="CP020028">
    <property type="protein sequence ID" value="ASR45427.1"/>
    <property type="molecule type" value="Genomic_DNA"/>
</dbReference>
<dbReference type="Gene3D" id="3.50.50.60">
    <property type="entry name" value="FAD/NAD(P)-binding domain"/>
    <property type="match status" value="1"/>
</dbReference>
<comment type="cofactor">
    <cofactor evidence="1 9">
        <name>FAD</name>
        <dbReference type="ChEBI" id="CHEBI:57692"/>
    </cofactor>
</comment>
<organism evidence="12 13">
    <name type="scientific">Paenibacillus kribbensis</name>
    <dbReference type="NCBI Taxonomy" id="172713"/>
    <lineage>
        <taxon>Bacteria</taxon>
        <taxon>Bacillati</taxon>
        <taxon>Bacillota</taxon>
        <taxon>Bacilli</taxon>
        <taxon>Bacillales</taxon>
        <taxon>Paenibacillaceae</taxon>
        <taxon>Paenibacillus</taxon>
    </lineage>
</organism>
<dbReference type="GO" id="GO:0019563">
    <property type="term" value="P:glycerol catabolic process"/>
    <property type="evidence" value="ECO:0007669"/>
    <property type="project" value="UniProtKB-UniPathway"/>
</dbReference>
<comment type="pathway">
    <text evidence="2">Polyol metabolism; glycerol degradation via glycerol kinase pathway; glycerone phosphate from sn-glycerol 3-phosphate (aerobic route): step 1/1.</text>
</comment>
<dbReference type="Pfam" id="PF01266">
    <property type="entry name" value="DAO"/>
    <property type="match status" value="1"/>
</dbReference>
<accession>A0A222WGH2</accession>
<evidence type="ECO:0000259" key="10">
    <source>
        <dbReference type="Pfam" id="PF01266"/>
    </source>
</evidence>
<evidence type="ECO:0000256" key="4">
    <source>
        <dbReference type="ARBA" id="ARBA00022630"/>
    </source>
</evidence>
<dbReference type="STRING" id="172713.GCA_001705305_02883"/>
<dbReference type="SUPFAM" id="SSF54373">
    <property type="entry name" value="FAD-linked reductases, C-terminal domain"/>
    <property type="match status" value="1"/>
</dbReference>
<dbReference type="Gene3D" id="1.10.8.870">
    <property type="entry name" value="Alpha-glycerophosphate oxidase, cap domain"/>
    <property type="match status" value="1"/>
</dbReference>